<feature type="transmembrane region" description="Helical" evidence="1">
    <location>
        <begin position="21"/>
        <end position="47"/>
    </location>
</feature>
<keyword evidence="1" id="KW-0472">Membrane</keyword>
<feature type="transmembrane region" description="Helical" evidence="1">
    <location>
        <begin position="53"/>
        <end position="74"/>
    </location>
</feature>
<keyword evidence="1" id="KW-0812">Transmembrane</keyword>
<name>A0A5B7YD97_9ALTE</name>
<accession>A0A5B7YD97</accession>
<evidence type="ECO:0000313" key="3">
    <source>
        <dbReference type="Proteomes" id="UP000304912"/>
    </source>
</evidence>
<evidence type="ECO:0000256" key="1">
    <source>
        <dbReference type="SAM" id="Phobius"/>
    </source>
</evidence>
<dbReference type="EMBL" id="CP039852">
    <property type="protein sequence ID" value="QCZ93677.1"/>
    <property type="molecule type" value="Genomic_DNA"/>
</dbReference>
<keyword evidence="3" id="KW-1185">Reference proteome</keyword>
<sequence length="99" mass="11368">MDRTQNADITWGMAARVWWSLTWRTLVFIFPIVFVFSFIFGVVMAIADIPRESYALVAQLAGMCIGLIVNIWIIKRLLSKRYSNFSITVTHHQRDGSTS</sequence>
<proteinExistence type="predicted"/>
<dbReference type="KEGG" id="salk:FBQ74_09305"/>
<evidence type="ECO:0000313" key="2">
    <source>
        <dbReference type="EMBL" id="QCZ93677.1"/>
    </source>
</evidence>
<protein>
    <submittedName>
        <fullName evidence="2">Uncharacterized protein</fullName>
    </submittedName>
</protein>
<gene>
    <name evidence="2" type="ORF">FBQ74_09305</name>
</gene>
<reference evidence="2 3" key="1">
    <citation type="submission" date="2019-04" db="EMBL/GenBank/DDBJ databases">
        <title>Salinimonas iocasae sp. nov., a halophilic bacterium isolated from the outer tube casing of tubeworms in Okinawa Trough.</title>
        <authorList>
            <person name="Zhang H."/>
            <person name="Wang H."/>
            <person name="Li C."/>
        </authorList>
    </citation>
    <scope>NUCLEOTIDE SEQUENCE [LARGE SCALE GENOMIC DNA]</scope>
    <source>
        <strain evidence="2 3">KX18D6</strain>
    </source>
</reference>
<dbReference type="Proteomes" id="UP000304912">
    <property type="component" value="Chromosome"/>
</dbReference>
<dbReference type="RefSeq" id="WP_139756421.1">
    <property type="nucleotide sequence ID" value="NZ_CP039852.1"/>
</dbReference>
<dbReference type="AlphaFoldDB" id="A0A5B7YD97"/>
<keyword evidence="1" id="KW-1133">Transmembrane helix</keyword>
<organism evidence="2 3">
    <name type="scientific">Salinimonas iocasae</name>
    <dbReference type="NCBI Taxonomy" id="2572577"/>
    <lineage>
        <taxon>Bacteria</taxon>
        <taxon>Pseudomonadati</taxon>
        <taxon>Pseudomonadota</taxon>
        <taxon>Gammaproteobacteria</taxon>
        <taxon>Alteromonadales</taxon>
        <taxon>Alteromonadaceae</taxon>
        <taxon>Alteromonas/Salinimonas group</taxon>
        <taxon>Salinimonas</taxon>
    </lineage>
</organism>